<evidence type="ECO:0000256" key="2">
    <source>
        <dbReference type="ARBA" id="ARBA00023125"/>
    </source>
</evidence>
<dbReference type="InterPro" id="IPR029016">
    <property type="entry name" value="GAF-like_dom_sf"/>
</dbReference>
<reference evidence="6 7" key="1">
    <citation type="submission" date="2019-08" db="EMBL/GenBank/DDBJ databases">
        <authorList>
            <person name="Grouzdev D."/>
            <person name="Tikhonova E."/>
            <person name="Kravchenko I."/>
        </authorList>
    </citation>
    <scope>NUCLEOTIDE SEQUENCE [LARGE SCALE GENOMIC DNA]</scope>
    <source>
        <strain evidence="6 7">59b</strain>
    </source>
</reference>
<feature type="domain" description="IclR-ED" evidence="5">
    <location>
        <begin position="76"/>
        <end position="272"/>
    </location>
</feature>
<evidence type="ECO:0000256" key="1">
    <source>
        <dbReference type="ARBA" id="ARBA00023015"/>
    </source>
</evidence>
<dbReference type="SMART" id="SM00346">
    <property type="entry name" value="HTH_ICLR"/>
    <property type="match status" value="1"/>
</dbReference>
<evidence type="ECO:0000313" key="7">
    <source>
        <dbReference type="Proteomes" id="UP000324927"/>
    </source>
</evidence>
<dbReference type="EMBL" id="VTTN01000007">
    <property type="protein sequence ID" value="KAA0594862.1"/>
    <property type="molecule type" value="Genomic_DNA"/>
</dbReference>
<dbReference type="InterPro" id="IPR036388">
    <property type="entry name" value="WH-like_DNA-bd_sf"/>
</dbReference>
<evidence type="ECO:0000313" key="6">
    <source>
        <dbReference type="EMBL" id="KAA0594862.1"/>
    </source>
</evidence>
<dbReference type="InterPro" id="IPR005471">
    <property type="entry name" value="Tscrpt_reg_IclR_N"/>
</dbReference>
<keyword evidence="7" id="KW-1185">Reference proteome</keyword>
<dbReference type="InterPro" id="IPR014757">
    <property type="entry name" value="Tscrpt_reg_IclR_C"/>
</dbReference>
<dbReference type="SUPFAM" id="SSF55781">
    <property type="entry name" value="GAF domain-like"/>
    <property type="match status" value="1"/>
</dbReference>
<evidence type="ECO:0000256" key="3">
    <source>
        <dbReference type="ARBA" id="ARBA00023163"/>
    </source>
</evidence>
<feature type="domain" description="HTH iclR-type" evidence="4">
    <location>
        <begin position="20"/>
        <end position="82"/>
    </location>
</feature>
<dbReference type="PROSITE" id="PS51077">
    <property type="entry name" value="HTH_ICLR"/>
    <property type="match status" value="1"/>
</dbReference>
<accession>A0A5A9GM58</accession>
<comment type="caution">
    <text evidence="6">The sequence shown here is derived from an EMBL/GenBank/DDBJ whole genome shotgun (WGS) entry which is preliminary data.</text>
</comment>
<proteinExistence type="predicted"/>
<evidence type="ECO:0000259" key="4">
    <source>
        <dbReference type="PROSITE" id="PS51077"/>
    </source>
</evidence>
<dbReference type="PROSITE" id="PS51078">
    <property type="entry name" value="ICLR_ED"/>
    <property type="match status" value="1"/>
</dbReference>
<dbReference type="InterPro" id="IPR050707">
    <property type="entry name" value="HTH_MetabolicPath_Reg"/>
</dbReference>
<keyword evidence="1" id="KW-0805">Transcription regulation</keyword>
<organism evidence="6 7">
    <name type="scientific">Azospirillum lipoferum</name>
    <dbReference type="NCBI Taxonomy" id="193"/>
    <lineage>
        <taxon>Bacteria</taxon>
        <taxon>Pseudomonadati</taxon>
        <taxon>Pseudomonadota</taxon>
        <taxon>Alphaproteobacteria</taxon>
        <taxon>Rhodospirillales</taxon>
        <taxon>Azospirillaceae</taxon>
        <taxon>Azospirillum</taxon>
    </lineage>
</organism>
<dbReference type="AlphaFoldDB" id="A0A5A9GM58"/>
<dbReference type="GO" id="GO:0003677">
    <property type="term" value="F:DNA binding"/>
    <property type="evidence" value="ECO:0007669"/>
    <property type="project" value="UniProtKB-KW"/>
</dbReference>
<dbReference type="InterPro" id="IPR036390">
    <property type="entry name" value="WH_DNA-bd_sf"/>
</dbReference>
<dbReference type="OrthoDB" id="9807558at2"/>
<protein>
    <submittedName>
        <fullName evidence="6">Helix-turn-helix domain-containing protein</fullName>
    </submittedName>
</protein>
<dbReference type="SUPFAM" id="SSF46785">
    <property type="entry name" value="Winged helix' DNA-binding domain"/>
    <property type="match status" value="1"/>
</dbReference>
<dbReference type="Gene3D" id="3.30.450.40">
    <property type="match status" value="1"/>
</dbReference>
<dbReference type="RefSeq" id="WP_149232619.1">
    <property type="nucleotide sequence ID" value="NZ_JALJXJ010000010.1"/>
</dbReference>
<dbReference type="PANTHER" id="PTHR30136">
    <property type="entry name" value="HELIX-TURN-HELIX TRANSCRIPTIONAL REGULATOR, ICLR FAMILY"/>
    <property type="match status" value="1"/>
</dbReference>
<dbReference type="Proteomes" id="UP000324927">
    <property type="component" value="Unassembled WGS sequence"/>
</dbReference>
<sequence length="272" mass="29503">MDAGGKPRKASARLDGQAQNRSLERGLEILKAFRPGADVLGNSELAEKTGIAKATVSRLTQTLVTAGLLVHDPRARAYRLGATVLSLALAVRLGNPVLQAALPLMRSASDRLRVNVGLATADHDEMVYLDSVRYNRKSALRTVVSGQRVPIELTSLGRAYLAAVSEDQRVAFLRRLQTRRPAKFAVLEQQIVEAIDCVKQNRYCAAAWQLEVVALSTPLVISGLPVYVVNMSLSTPEPLPKVVERLHAPLLSLRSSILDAMDQSLAETSPPL</sequence>
<name>A0A5A9GM58_AZOLI</name>
<gene>
    <name evidence="6" type="ORF">FZ942_18835</name>
</gene>
<dbReference type="Pfam" id="PF01614">
    <property type="entry name" value="IclR_C"/>
    <property type="match status" value="1"/>
</dbReference>
<evidence type="ECO:0000259" key="5">
    <source>
        <dbReference type="PROSITE" id="PS51078"/>
    </source>
</evidence>
<dbReference type="Pfam" id="PF09339">
    <property type="entry name" value="HTH_IclR"/>
    <property type="match status" value="1"/>
</dbReference>
<keyword evidence="2" id="KW-0238">DNA-binding</keyword>
<keyword evidence="3" id="KW-0804">Transcription</keyword>
<dbReference type="Gene3D" id="1.10.10.10">
    <property type="entry name" value="Winged helix-like DNA-binding domain superfamily/Winged helix DNA-binding domain"/>
    <property type="match status" value="1"/>
</dbReference>
<dbReference type="PANTHER" id="PTHR30136:SF33">
    <property type="entry name" value="TRANSCRIPTIONAL REGULATORY PROTEIN"/>
    <property type="match status" value="1"/>
</dbReference>
<dbReference type="GO" id="GO:0045892">
    <property type="term" value="P:negative regulation of DNA-templated transcription"/>
    <property type="evidence" value="ECO:0007669"/>
    <property type="project" value="TreeGrafter"/>
</dbReference>
<dbReference type="GO" id="GO:0003700">
    <property type="term" value="F:DNA-binding transcription factor activity"/>
    <property type="evidence" value="ECO:0007669"/>
    <property type="project" value="TreeGrafter"/>
</dbReference>